<dbReference type="InterPro" id="IPR036583">
    <property type="entry name" value="23S_rRNA_IVS_sf"/>
</dbReference>
<dbReference type="Pfam" id="PF05635">
    <property type="entry name" value="23S_rRNA_IVP"/>
    <property type="match status" value="1"/>
</dbReference>
<dbReference type="NCBIfam" id="TIGR02436">
    <property type="entry name" value="four helix bundle protein"/>
    <property type="match status" value="1"/>
</dbReference>
<dbReference type="PANTHER" id="PTHR38471:SF2">
    <property type="entry name" value="FOUR HELIX BUNDLE PROTEIN"/>
    <property type="match status" value="1"/>
</dbReference>
<dbReference type="EMBL" id="JAYKBW010000020">
    <property type="protein sequence ID" value="MEB3076419.1"/>
    <property type="molecule type" value="Genomic_DNA"/>
</dbReference>
<evidence type="ECO:0000313" key="2">
    <source>
        <dbReference type="Proteomes" id="UP001311730"/>
    </source>
</evidence>
<dbReference type="RefSeq" id="WP_323984390.1">
    <property type="nucleotide sequence ID" value="NZ_JAYKBW010000020.1"/>
</dbReference>
<organism evidence="1 2">
    <name type="scientific">Capnocytophaga gingivalis</name>
    <dbReference type="NCBI Taxonomy" id="1017"/>
    <lineage>
        <taxon>Bacteria</taxon>
        <taxon>Pseudomonadati</taxon>
        <taxon>Bacteroidota</taxon>
        <taxon>Flavobacteriia</taxon>
        <taxon>Flavobacteriales</taxon>
        <taxon>Flavobacteriaceae</taxon>
        <taxon>Capnocytophaga</taxon>
    </lineage>
</organism>
<keyword evidence="2" id="KW-1185">Reference proteome</keyword>
<comment type="caution">
    <text evidence="1">The sequence shown here is derived from an EMBL/GenBank/DDBJ whole genome shotgun (WGS) entry which is preliminary data.</text>
</comment>
<dbReference type="InterPro" id="IPR012657">
    <property type="entry name" value="23S_rRNA-intervening_sequence"/>
</dbReference>
<dbReference type="SUPFAM" id="SSF158446">
    <property type="entry name" value="IVS-encoded protein-like"/>
    <property type="match status" value="1"/>
</dbReference>
<dbReference type="Proteomes" id="UP001311730">
    <property type="component" value="Unassembled WGS sequence"/>
</dbReference>
<dbReference type="Gene3D" id="1.20.1440.60">
    <property type="entry name" value="23S rRNA-intervening sequence"/>
    <property type="match status" value="1"/>
</dbReference>
<dbReference type="PANTHER" id="PTHR38471">
    <property type="entry name" value="FOUR HELIX BUNDLE PROTEIN"/>
    <property type="match status" value="1"/>
</dbReference>
<gene>
    <name evidence="1" type="ORF">VJJ08_14125</name>
</gene>
<dbReference type="PIRSF" id="PIRSF035652">
    <property type="entry name" value="CHP02436"/>
    <property type="match status" value="1"/>
</dbReference>
<accession>A0ABU5ZCM5</accession>
<protein>
    <submittedName>
        <fullName evidence="1">Four helix bundle protein</fullName>
    </submittedName>
</protein>
<name>A0ABU5ZCM5_9FLAO</name>
<sequence length="118" mass="13503">MKESILKSKSFALAVRIVRLYKYLSEQKTEYVLSKQVLRSGTSVGAMVREAEYSESKADFSHKMGVARKELNETLYWLELLLQTEYITQTEYNSLSADAIEIIKILTTSIKTAKNINN</sequence>
<proteinExistence type="predicted"/>
<evidence type="ECO:0000313" key="1">
    <source>
        <dbReference type="EMBL" id="MEB3076419.1"/>
    </source>
</evidence>
<reference evidence="1 2" key="1">
    <citation type="submission" date="2023-12" db="EMBL/GenBank/DDBJ databases">
        <title>Genomic sequences of Capnocytophaga and Parvimonas strains.</title>
        <authorList>
            <person name="Watt R.M."/>
            <person name="Wang M."/>
            <person name="Yang T."/>
            <person name="Tong W.M."/>
        </authorList>
    </citation>
    <scope>NUCLEOTIDE SEQUENCE [LARGE SCALE GENOMIC DNA]</scope>
    <source>
        <strain evidence="1 2">CCUG 13096</strain>
    </source>
</reference>